<accession>A0A7Y8BN71</accession>
<evidence type="ECO:0000259" key="15">
    <source>
        <dbReference type="PROSITE" id="PS50885"/>
    </source>
</evidence>
<comment type="subcellular location">
    <subcellularLocation>
        <location evidence="1">Cell membrane</location>
        <topology evidence="1">Multi-pass membrane protein</topology>
    </subcellularLocation>
</comment>
<comment type="similarity">
    <text evidence="9">Belongs to the methyl-accepting chemotaxis (MCP) protein family.</text>
</comment>
<dbReference type="GO" id="GO:0004888">
    <property type="term" value="F:transmembrane signaling receptor activity"/>
    <property type="evidence" value="ECO:0007669"/>
    <property type="project" value="InterPro"/>
</dbReference>
<evidence type="ECO:0000256" key="4">
    <source>
        <dbReference type="ARBA" id="ARBA00022500"/>
    </source>
</evidence>
<proteinExistence type="inferred from homology"/>
<dbReference type="Proteomes" id="UP000582981">
    <property type="component" value="Unassembled WGS sequence"/>
</dbReference>
<evidence type="ECO:0000256" key="10">
    <source>
        <dbReference type="PROSITE-ProRule" id="PRU00284"/>
    </source>
</evidence>
<dbReference type="PROSITE" id="PS50885">
    <property type="entry name" value="HAMP"/>
    <property type="match status" value="1"/>
</dbReference>
<dbReference type="CDD" id="cd11386">
    <property type="entry name" value="MCP_signal"/>
    <property type="match status" value="1"/>
</dbReference>
<evidence type="ECO:0000313" key="17">
    <source>
        <dbReference type="Proteomes" id="UP000582981"/>
    </source>
</evidence>
<protein>
    <submittedName>
        <fullName evidence="16">Methyl-accepting chemotaxis protein</fullName>
    </submittedName>
</protein>
<gene>
    <name evidence="16" type="ORF">HX829_26930</name>
</gene>
<dbReference type="GO" id="GO:0007165">
    <property type="term" value="P:signal transduction"/>
    <property type="evidence" value="ECO:0007669"/>
    <property type="project" value="UniProtKB-KW"/>
</dbReference>
<dbReference type="PRINTS" id="PR00260">
    <property type="entry name" value="CHEMTRNSDUCR"/>
</dbReference>
<evidence type="ECO:0000256" key="6">
    <source>
        <dbReference type="ARBA" id="ARBA00022989"/>
    </source>
</evidence>
<evidence type="ECO:0000313" key="16">
    <source>
        <dbReference type="EMBL" id="NWB50126.1"/>
    </source>
</evidence>
<evidence type="ECO:0000256" key="8">
    <source>
        <dbReference type="ARBA" id="ARBA00023224"/>
    </source>
</evidence>
<evidence type="ECO:0000256" key="12">
    <source>
        <dbReference type="SAM" id="MobiDB-lite"/>
    </source>
</evidence>
<keyword evidence="2" id="KW-1003">Cell membrane</keyword>
<feature type="region of interest" description="Disordered" evidence="12">
    <location>
        <begin position="319"/>
        <end position="343"/>
    </location>
</feature>
<dbReference type="PROSITE" id="PS50111">
    <property type="entry name" value="CHEMOTAXIS_TRANSDUC_2"/>
    <property type="match status" value="1"/>
</dbReference>
<evidence type="ECO:0000256" key="2">
    <source>
        <dbReference type="ARBA" id="ARBA00022475"/>
    </source>
</evidence>
<evidence type="ECO:0000256" key="9">
    <source>
        <dbReference type="ARBA" id="ARBA00029447"/>
    </source>
</evidence>
<dbReference type="InterPro" id="IPR004090">
    <property type="entry name" value="Chemotax_Me-accpt_rcpt"/>
</dbReference>
<dbReference type="Pfam" id="PF12729">
    <property type="entry name" value="4HB_MCP_1"/>
    <property type="match status" value="1"/>
</dbReference>
<name>A0A7Y8BN71_9PSED</name>
<keyword evidence="5 13" id="KW-0812">Transmembrane</keyword>
<feature type="transmembrane region" description="Helical" evidence="13">
    <location>
        <begin position="12"/>
        <end position="32"/>
    </location>
</feature>
<feature type="coiled-coil region" evidence="11">
    <location>
        <begin position="81"/>
        <end position="108"/>
    </location>
</feature>
<dbReference type="SUPFAM" id="SSF58104">
    <property type="entry name" value="Methyl-accepting chemotaxis protein (MCP) signaling domain"/>
    <property type="match status" value="1"/>
</dbReference>
<keyword evidence="4" id="KW-0145">Chemotaxis</keyword>
<evidence type="ECO:0000256" key="7">
    <source>
        <dbReference type="ARBA" id="ARBA00023136"/>
    </source>
</evidence>
<keyword evidence="6 13" id="KW-1133">Transmembrane helix</keyword>
<reference evidence="16 17" key="1">
    <citation type="submission" date="2020-04" db="EMBL/GenBank/DDBJ databases">
        <title>Molecular characterization of pseudomonads from Agaricus bisporus reveal novel blotch 2 pathogens in Western Europe.</title>
        <authorList>
            <person name="Taparia T."/>
            <person name="Krijger M."/>
            <person name="Haynes E."/>
            <person name="Elpinstone J.G."/>
            <person name="Noble R."/>
            <person name="Van Der Wolf J."/>
        </authorList>
    </citation>
    <scope>NUCLEOTIDE SEQUENCE [LARGE SCALE GENOMIC DNA]</scope>
    <source>
        <strain evidence="16 17">F1001</strain>
    </source>
</reference>
<feature type="transmembrane region" description="Helical" evidence="13">
    <location>
        <begin position="188"/>
        <end position="210"/>
    </location>
</feature>
<evidence type="ECO:0000256" key="11">
    <source>
        <dbReference type="SAM" id="Coils"/>
    </source>
</evidence>
<dbReference type="PANTHER" id="PTHR32089:SF120">
    <property type="entry name" value="METHYL-ACCEPTING CHEMOTAXIS PROTEIN TLPQ"/>
    <property type="match status" value="1"/>
</dbReference>
<dbReference type="Gene3D" id="1.10.287.950">
    <property type="entry name" value="Methyl-accepting chemotaxis protein"/>
    <property type="match status" value="1"/>
</dbReference>
<organism evidence="16 17">
    <name type="scientific">Pseudomonas gingeri</name>
    <dbReference type="NCBI Taxonomy" id="117681"/>
    <lineage>
        <taxon>Bacteria</taxon>
        <taxon>Pseudomonadati</taxon>
        <taxon>Pseudomonadota</taxon>
        <taxon>Gammaproteobacteria</taxon>
        <taxon>Pseudomonadales</taxon>
        <taxon>Pseudomonadaceae</taxon>
        <taxon>Pseudomonas</taxon>
    </lineage>
</organism>
<dbReference type="FunFam" id="1.10.287.950:FF:000001">
    <property type="entry name" value="Methyl-accepting chemotaxis sensory transducer"/>
    <property type="match status" value="1"/>
</dbReference>
<feature type="domain" description="HAMP" evidence="15">
    <location>
        <begin position="212"/>
        <end position="264"/>
    </location>
</feature>
<dbReference type="InterPro" id="IPR003660">
    <property type="entry name" value="HAMP_dom"/>
</dbReference>
<evidence type="ECO:0000256" key="3">
    <source>
        <dbReference type="ARBA" id="ARBA00022481"/>
    </source>
</evidence>
<dbReference type="SMART" id="SM00283">
    <property type="entry name" value="MA"/>
    <property type="match status" value="1"/>
</dbReference>
<evidence type="ECO:0000256" key="1">
    <source>
        <dbReference type="ARBA" id="ARBA00004651"/>
    </source>
</evidence>
<dbReference type="GO" id="GO:0005886">
    <property type="term" value="C:plasma membrane"/>
    <property type="evidence" value="ECO:0007669"/>
    <property type="project" value="UniProtKB-SubCell"/>
</dbReference>
<dbReference type="AlphaFoldDB" id="A0A7Y8BN71"/>
<keyword evidence="3" id="KW-0488">Methylation</keyword>
<evidence type="ECO:0000256" key="13">
    <source>
        <dbReference type="SAM" id="Phobius"/>
    </source>
</evidence>
<dbReference type="Pfam" id="PF00672">
    <property type="entry name" value="HAMP"/>
    <property type="match status" value="1"/>
</dbReference>
<evidence type="ECO:0000256" key="5">
    <source>
        <dbReference type="ARBA" id="ARBA00022692"/>
    </source>
</evidence>
<dbReference type="EMBL" id="JACAPU010000038">
    <property type="protein sequence ID" value="NWB50126.1"/>
    <property type="molecule type" value="Genomic_DNA"/>
</dbReference>
<keyword evidence="11" id="KW-0175">Coiled coil</keyword>
<keyword evidence="7 13" id="KW-0472">Membrane</keyword>
<dbReference type="CDD" id="cd06225">
    <property type="entry name" value="HAMP"/>
    <property type="match status" value="1"/>
</dbReference>
<dbReference type="PANTHER" id="PTHR32089">
    <property type="entry name" value="METHYL-ACCEPTING CHEMOTAXIS PROTEIN MCPB"/>
    <property type="match status" value="1"/>
</dbReference>
<evidence type="ECO:0000259" key="14">
    <source>
        <dbReference type="PROSITE" id="PS50111"/>
    </source>
</evidence>
<keyword evidence="8 10" id="KW-0807">Transducer</keyword>
<dbReference type="Pfam" id="PF00015">
    <property type="entry name" value="MCPsignal"/>
    <property type="match status" value="1"/>
</dbReference>
<feature type="domain" description="Methyl-accepting transducer" evidence="14">
    <location>
        <begin position="269"/>
        <end position="505"/>
    </location>
</feature>
<comment type="caution">
    <text evidence="16">The sequence shown here is derived from an EMBL/GenBank/DDBJ whole genome shotgun (WGS) entry which is preliminary data.</text>
</comment>
<dbReference type="SMART" id="SM00304">
    <property type="entry name" value="HAMP"/>
    <property type="match status" value="1"/>
</dbReference>
<dbReference type="InterPro" id="IPR004089">
    <property type="entry name" value="MCPsignal_dom"/>
</dbReference>
<feature type="compositionally biased region" description="Low complexity" evidence="12">
    <location>
        <begin position="319"/>
        <end position="329"/>
    </location>
</feature>
<dbReference type="GO" id="GO:0006935">
    <property type="term" value="P:chemotaxis"/>
    <property type="evidence" value="ECO:0007669"/>
    <property type="project" value="UniProtKB-KW"/>
</dbReference>
<dbReference type="RefSeq" id="WP_177145428.1">
    <property type="nucleotide sequence ID" value="NZ_JACAPU010000038.1"/>
</dbReference>
<sequence>MLLRRLKIAPRSAICFSLIALVVVVLGIFAMGKMTSIRSATIDVSERAMPSYAALTDINDRLLRIRITAYRLFVHRDEESLRVAHDRLAELNIQVNEAKEKYASFINNPAEKEQYAKFSRFVDDFIAKNSELVRLSKAGSTDEMRSALGGDYKKYSDQLAGELEKLFKFNRENAAALALQAQKDYDNAIIGVTGFVALAAFLTAILAVMLTRSIVRPLASAAELAAVVAKGDLTQVIDTSGSDEPAALLQSLDVMRENLRSTVMQISGSSTQLASAAEELNLVTEEANRGVQRQTVEIEQAATAVNEMTTAVDEVARNAASTSEASAESDQLARDGSQQVSNTVESIHGLAEEVRHSMNSVERLSGKVSDISKVLNVIHAIAAQTNLLALNAAIEAARAGEAGRGFAVVADEVRALAQRTQQSTGEIDSMVSSIIVSTDEAMSLMKGSNIRAQSTIEVASAAGEALNSITAAIFNISERNLVIASAAEEQAQVSREVDQNLVAIRDLAMQTSAGAHQTSAASHELSRLAVDMKDLVSNFKI</sequence>
<dbReference type="InterPro" id="IPR024478">
    <property type="entry name" value="HlyB_4HB_MCP"/>
</dbReference>